<comment type="caution">
    <text evidence="5">The sequence shown here is derived from an EMBL/GenBank/DDBJ whole genome shotgun (WGS) entry which is preliminary data.</text>
</comment>
<reference evidence="6" key="1">
    <citation type="journal article" date="2019" name="Int. J. Syst. Evol. Microbiol.">
        <title>The Global Catalogue of Microorganisms (GCM) 10K type strain sequencing project: providing services to taxonomists for standard genome sequencing and annotation.</title>
        <authorList>
            <consortium name="The Broad Institute Genomics Platform"/>
            <consortium name="The Broad Institute Genome Sequencing Center for Infectious Disease"/>
            <person name="Wu L."/>
            <person name="Ma J."/>
        </authorList>
    </citation>
    <scope>NUCLEOTIDE SEQUENCE [LARGE SCALE GENOMIC DNA]</scope>
    <source>
        <strain evidence="6">KCTC 32239</strain>
    </source>
</reference>
<comment type="similarity">
    <text evidence="1">Belongs to the bacterial solute-binding protein 3 family.</text>
</comment>
<evidence type="ECO:0000313" key="5">
    <source>
        <dbReference type="EMBL" id="GGY69761.1"/>
    </source>
</evidence>
<gene>
    <name evidence="5" type="ORF">GCM10011613_12630</name>
</gene>
<proteinExistence type="inferred from homology"/>
<dbReference type="InterPro" id="IPR001638">
    <property type="entry name" value="Solute-binding_3/MltF_N"/>
</dbReference>
<accession>A0ABQ3AWQ3</accession>
<dbReference type="SUPFAM" id="SSF53850">
    <property type="entry name" value="Periplasmic binding protein-like II"/>
    <property type="match status" value="1"/>
</dbReference>
<dbReference type="PANTHER" id="PTHR35936">
    <property type="entry name" value="MEMBRANE-BOUND LYTIC MUREIN TRANSGLYCOSYLASE F"/>
    <property type="match status" value="1"/>
</dbReference>
<dbReference type="RefSeq" id="WP_189416832.1">
    <property type="nucleotide sequence ID" value="NZ_BMYZ01000001.1"/>
</dbReference>
<evidence type="ECO:0000256" key="3">
    <source>
        <dbReference type="SAM" id="SignalP"/>
    </source>
</evidence>
<dbReference type="Pfam" id="PF00497">
    <property type="entry name" value="SBP_bac_3"/>
    <property type="match status" value="1"/>
</dbReference>
<dbReference type="EMBL" id="BMYZ01000001">
    <property type="protein sequence ID" value="GGY69761.1"/>
    <property type="molecule type" value="Genomic_DNA"/>
</dbReference>
<evidence type="ECO:0000313" key="6">
    <source>
        <dbReference type="Proteomes" id="UP000619761"/>
    </source>
</evidence>
<keyword evidence="2 3" id="KW-0732">Signal</keyword>
<feature type="signal peptide" evidence="3">
    <location>
        <begin position="1"/>
        <end position="20"/>
    </location>
</feature>
<dbReference type="PANTHER" id="PTHR35936:SF25">
    <property type="entry name" value="ABC TRANSPORTER SUBSTRATE-BINDING PROTEIN"/>
    <property type="match status" value="1"/>
</dbReference>
<name>A0ABQ3AWQ3_9GAMM</name>
<keyword evidence="6" id="KW-1185">Reference proteome</keyword>
<dbReference type="Proteomes" id="UP000619761">
    <property type="component" value="Unassembled WGS sequence"/>
</dbReference>
<feature type="chain" id="PRO_5047244564" evidence="3">
    <location>
        <begin position="21"/>
        <end position="241"/>
    </location>
</feature>
<feature type="domain" description="Solute-binding protein family 3/N-terminal" evidence="4">
    <location>
        <begin position="23"/>
        <end position="241"/>
    </location>
</feature>
<dbReference type="SMART" id="SM00062">
    <property type="entry name" value="PBPb"/>
    <property type="match status" value="1"/>
</dbReference>
<evidence type="ECO:0000256" key="2">
    <source>
        <dbReference type="ARBA" id="ARBA00022729"/>
    </source>
</evidence>
<evidence type="ECO:0000259" key="4">
    <source>
        <dbReference type="SMART" id="SM00062"/>
    </source>
</evidence>
<sequence>MKLCLLLTMFTLALPSLSFGQTQLVLGAEDSWPPYSDKNGEGISTNIIKAAFAKVGITTKIQVRNYARVLQDVKAGLLDAGYNVTRQQNTEQEFIFGKEPILQAKAYWYFASKTKTKFKTPSALPDGFRVGCIIDYEYGDTYEHERQRFKEVKVPRQVQLIRMLQQGRIDAALMFEEEANQTLKDMGLQQDAIQKGMFNHTSDIYLAFSRKNPQSEENAKKLDQGIKILKETGEYQQLLNH</sequence>
<protein>
    <submittedName>
        <fullName evidence="5">Amino acid ABC transporter substrate-binding protein</fullName>
    </submittedName>
</protein>
<organism evidence="5 6">
    <name type="scientific">Cellvibrio zantedeschiae</name>
    <dbReference type="NCBI Taxonomy" id="1237077"/>
    <lineage>
        <taxon>Bacteria</taxon>
        <taxon>Pseudomonadati</taxon>
        <taxon>Pseudomonadota</taxon>
        <taxon>Gammaproteobacteria</taxon>
        <taxon>Cellvibrionales</taxon>
        <taxon>Cellvibrionaceae</taxon>
        <taxon>Cellvibrio</taxon>
    </lineage>
</organism>
<dbReference type="Gene3D" id="3.40.190.10">
    <property type="entry name" value="Periplasmic binding protein-like II"/>
    <property type="match status" value="2"/>
</dbReference>
<evidence type="ECO:0000256" key="1">
    <source>
        <dbReference type="ARBA" id="ARBA00010333"/>
    </source>
</evidence>